<organism evidence="2 3">
    <name type="scientific">Rhodococcus phage Trina</name>
    <dbReference type="NCBI Taxonomy" id="2027905"/>
    <lineage>
        <taxon>Viruses</taxon>
        <taxon>Duplodnaviria</taxon>
        <taxon>Heunggongvirae</taxon>
        <taxon>Uroviricota</taxon>
        <taxon>Caudoviricetes</taxon>
        <taxon>Trinavirus</taxon>
        <taxon>Trinavirus trina</taxon>
    </lineage>
</organism>
<sequence>MNEVELALSGTKNPQSNKKKMHVVEQGNVGMYVWIRKGQDSPLANENREILNVPAVKGDLRAIATIQKTAKYLGYPEGNAVWVEAHRCSEDEYEEQLADFQNGILPIGGARR</sequence>
<accession>A0A2D1A226</accession>
<evidence type="ECO:0000313" key="2">
    <source>
        <dbReference type="EMBL" id="ASZ74882.1"/>
    </source>
</evidence>
<gene>
    <name evidence="2" type="ORF">SEA_TRINA_68</name>
</gene>
<reference evidence="3" key="1">
    <citation type="submission" date="2017-08" db="EMBL/GenBank/DDBJ databases">
        <authorList>
            <person name="de Groot N.N."/>
        </authorList>
    </citation>
    <scope>NUCLEOTIDE SEQUENCE [LARGE SCALE GENOMIC DNA]</scope>
</reference>
<protein>
    <submittedName>
        <fullName evidence="2">Uncharacterized protein</fullName>
    </submittedName>
</protein>
<evidence type="ECO:0000256" key="1">
    <source>
        <dbReference type="SAM" id="MobiDB-lite"/>
    </source>
</evidence>
<evidence type="ECO:0000313" key="3">
    <source>
        <dbReference type="Proteomes" id="UP000231419"/>
    </source>
</evidence>
<feature type="region of interest" description="Disordered" evidence="1">
    <location>
        <begin position="1"/>
        <end position="20"/>
    </location>
</feature>
<dbReference type="Proteomes" id="UP000231419">
    <property type="component" value="Segment"/>
</dbReference>
<name>A0A2D1A226_9CAUD</name>
<keyword evidence="3" id="KW-1185">Reference proteome</keyword>
<dbReference type="EMBL" id="MF668286">
    <property type="protein sequence ID" value="ASZ74882.1"/>
    <property type="molecule type" value="Genomic_DNA"/>
</dbReference>
<proteinExistence type="predicted"/>